<gene>
    <name evidence="6" type="ORF">OnM2_027061</name>
</gene>
<dbReference type="Gene3D" id="3.40.50.1820">
    <property type="entry name" value="alpha/beta hydrolase"/>
    <property type="match status" value="1"/>
</dbReference>
<keyword evidence="4" id="KW-1133">Transmembrane helix</keyword>
<dbReference type="SUPFAM" id="SSF53474">
    <property type="entry name" value="alpha/beta-Hydrolases"/>
    <property type="match status" value="1"/>
</dbReference>
<feature type="domain" description="Carboxylesterase type B" evidence="5">
    <location>
        <begin position="150"/>
        <end position="609"/>
    </location>
</feature>
<dbReference type="InterPro" id="IPR019819">
    <property type="entry name" value="Carboxylesterase_B_CS"/>
</dbReference>
<dbReference type="PANTHER" id="PTHR11559">
    <property type="entry name" value="CARBOXYLESTERASE"/>
    <property type="match status" value="1"/>
</dbReference>
<evidence type="ECO:0000256" key="2">
    <source>
        <dbReference type="ARBA" id="ARBA00022801"/>
    </source>
</evidence>
<dbReference type="Proteomes" id="UP000286134">
    <property type="component" value="Unassembled WGS sequence"/>
</dbReference>
<organism evidence="6 7">
    <name type="scientific">Erysiphe neolycopersici</name>
    <dbReference type="NCBI Taxonomy" id="212602"/>
    <lineage>
        <taxon>Eukaryota</taxon>
        <taxon>Fungi</taxon>
        <taxon>Dikarya</taxon>
        <taxon>Ascomycota</taxon>
        <taxon>Pezizomycotina</taxon>
        <taxon>Leotiomycetes</taxon>
        <taxon>Erysiphales</taxon>
        <taxon>Erysiphaceae</taxon>
        <taxon>Erysiphe</taxon>
    </lineage>
</organism>
<comment type="similarity">
    <text evidence="1 3">Belongs to the type-B carboxylesterase/lipase family.</text>
</comment>
<evidence type="ECO:0000256" key="3">
    <source>
        <dbReference type="RuleBase" id="RU361235"/>
    </source>
</evidence>
<dbReference type="GO" id="GO:0016787">
    <property type="term" value="F:hydrolase activity"/>
    <property type="evidence" value="ECO:0007669"/>
    <property type="project" value="UniProtKB-KW"/>
</dbReference>
<evidence type="ECO:0000256" key="1">
    <source>
        <dbReference type="ARBA" id="ARBA00005964"/>
    </source>
</evidence>
<dbReference type="InterPro" id="IPR050309">
    <property type="entry name" value="Type-B_Carboxylest/Lipase"/>
</dbReference>
<evidence type="ECO:0000256" key="4">
    <source>
        <dbReference type="SAM" id="Phobius"/>
    </source>
</evidence>
<dbReference type="EMBL" id="MCFK01002793">
    <property type="protein sequence ID" value="RKF63120.1"/>
    <property type="molecule type" value="Genomic_DNA"/>
</dbReference>
<protein>
    <recommendedName>
        <fullName evidence="3">Carboxylic ester hydrolase</fullName>
        <ecNumber evidence="3">3.1.1.-</ecNumber>
    </recommendedName>
</protein>
<dbReference type="Pfam" id="PF00135">
    <property type="entry name" value="COesterase"/>
    <property type="match status" value="1"/>
</dbReference>
<dbReference type="PROSITE" id="PS00122">
    <property type="entry name" value="CARBOXYLESTERASE_B_1"/>
    <property type="match status" value="1"/>
</dbReference>
<dbReference type="STRING" id="212602.A0A420I0C1"/>
<evidence type="ECO:0000313" key="7">
    <source>
        <dbReference type="Proteomes" id="UP000286134"/>
    </source>
</evidence>
<proteinExistence type="inferred from homology"/>
<dbReference type="OrthoDB" id="408631at2759"/>
<name>A0A420I0C1_9PEZI</name>
<feature type="transmembrane region" description="Helical" evidence="4">
    <location>
        <begin position="101"/>
        <end position="124"/>
    </location>
</feature>
<keyword evidence="4" id="KW-0812">Transmembrane</keyword>
<keyword evidence="7" id="KW-1185">Reference proteome</keyword>
<dbReference type="InterPro" id="IPR002018">
    <property type="entry name" value="CarbesteraseB"/>
</dbReference>
<accession>A0A420I0C1</accession>
<dbReference type="InterPro" id="IPR029058">
    <property type="entry name" value="AB_hydrolase_fold"/>
</dbReference>
<keyword evidence="2 3" id="KW-0378">Hydrolase</keyword>
<dbReference type="PROSITE" id="PS00941">
    <property type="entry name" value="CARBOXYLESTERASE_B_2"/>
    <property type="match status" value="1"/>
</dbReference>
<comment type="caution">
    <text evidence="6">The sequence shown here is derived from an EMBL/GenBank/DDBJ whole genome shotgun (WGS) entry which is preliminary data.</text>
</comment>
<keyword evidence="4" id="KW-0472">Membrane</keyword>
<sequence>MAQTLISPQQQQQQQQLEIPLELVPYKANRCHHGSCSLIIPGATKYAGSSVEELSDKGTLDFRSSQQRSISIIPSNGTLPSYLFDKIQIGANYYKIPRSCFIIALMVLITTSTAAILLGSYLGLRHVNVQAHEVRSTVDLGYSKYTGIGNDDDGVMKWLGIRYAAPPTGHLRFRAPVDPETDSKTYLANQHASLCHSTPSTKLNHNSSEDCLFLDVYAPSSNPGPHPVFVFIQGGGLNDLANPNLDGTKLVKAGDYDIVVVTFNYRVGLFGFLASEEIRKDGDLNVGLLDQRKVLEWTQKHIEKFGGDPNHVTLGGSSAGAGSVALHLTAYGGRNDGLFHAAAIGSPSFGAKTTVAGSQYQYDTLVERVNCNATTETLQCLRDLDVKVLAEHNQNILTSGGGGGYPVFTYTNVIDGNFTTGNTYSLFSEGKFIRVPTIFGDDTNEGTIFTPTSISNLTDMNNFLKDNFPNLDENQLDSINQYYPKAEKFANKSEYWSAAANAYGEMRYICSGIHLSTQFSKYGMSQNWNFRWDVLERQNVASGLGVTHTADLSSIWGTSQPPEKALIPTIQSYWTSFIRTYDPNTHKLETTPTWVPFSVDHKQRLLIASVSDVAMEDIGEAQLERCSWLEQQSKALSI</sequence>
<dbReference type="EC" id="3.1.1.-" evidence="3"/>
<reference evidence="6 7" key="1">
    <citation type="journal article" date="2018" name="BMC Genomics">
        <title>Comparative genome analyses reveal sequence features reflecting distinct modes of host-adaptation between dicot and monocot powdery mildew.</title>
        <authorList>
            <person name="Wu Y."/>
            <person name="Ma X."/>
            <person name="Pan Z."/>
            <person name="Kale S.D."/>
            <person name="Song Y."/>
            <person name="King H."/>
            <person name="Zhang Q."/>
            <person name="Presley C."/>
            <person name="Deng X."/>
            <person name="Wei C.I."/>
            <person name="Xiao S."/>
        </authorList>
    </citation>
    <scope>NUCLEOTIDE SEQUENCE [LARGE SCALE GENOMIC DNA]</scope>
    <source>
        <strain evidence="6">UMSG2</strain>
    </source>
</reference>
<evidence type="ECO:0000313" key="6">
    <source>
        <dbReference type="EMBL" id="RKF63120.1"/>
    </source>
</evidence>
<dbReference type="AlphaFoldDB" id="A0A420I0C1"/>
<evidence type="ECO:0000259" key="5">
    <source>
        <dbReference type="Pfam" id="PF00135"/>
    </source>
</evidence>
<dbReference type="InterPro" id="IPR019826">
    <property type="entry name" value="Carboxylesterase_B_AS"/>
</dbReference>